<sequence length="126" mass="14667">MKYSLLRPFVNRIFTPGKEQQQLVQRNQNEFGMVKTNAGQSAILLRFVSWISGREQIEQHFSRFGKIKETLMFYDRVTGMHRGFAVVHFISPQSAAQAIQHKPHIIDNKLLAVTYHTPPETRRKTN</sequence>
<evidence type="ECO:0000259" key="4">
    <source>
        <dbReference type="PROSITE" id="PS50102"/>
    </source>
</evidence>
<dbReference type="PANTHER" id="PTHR48032">
    <property type="entry name" value="RNA-BINDING PROTEIN MUSASHI HOMOLOG RBP6"/>
    <property type="match status" value="1"/>
</dbReference>
<evidence type="ECO:0000313" key="5">
    <source>
        <dbReference type="EMBL" id="KAL3082852.1"/>
    </source>
</evidence>
<dbReference type="Pfam" id="PF00076">
    <property type="entry name" value="RRM_1"/>
    <property type="match status" value="1"/>
</dbReference>
<evidence type="ECO:0000256" key="1">
    <source>
        <dbReference type="ARBA" id="ARBA00022737"/>
    </source>
</evidence>
<accession>A0ABD2IS83</accession>
<keyword evidence="2 3" id="KW-0694">RNA-binding</keyword>
<gene>
    <name evidence="5" type="ORF">niasHS_010654</name>
</gene>
<dbReference type="InterPro" id="IPR035979">
    <property type="entry name" value="RBD_domain_sf"/>
</dbReference>
<dbReference type="AlphaFoldDB" id="A0ABD2IS83"/>
<dbReference type="SMART" id="SM00360">
    <property type="entry name" value="RRM"/>
    <property type="match status" value="1"/>
</dbReference>
<evidence type="ECO:0000313" key="6">
    <source>
        <dbReference type="Proteomes" id="UP001620645"/>
    </source>
</evidence>
<dbReference type="GO" id="GO:0003723">
    <property type="term" value="F:RNA binding"/>
    <property type="evidence" value="ECO:0007669"/>
    <property type="project" value="UniProtKB-UniRule"/>
</dbReference>
<keyword evidence="1" id="KW-0677">Repeat</keyword>
<comment type="caution">
    <text evidence="5">The sequence shown here is derived from an EMBL/GenBank/DDBJ whole genome shotgun (WGS) entry which is preliminary data.</text>
</comment>
<dbReference type="PROSITE" id="PS50102">
    <property type="entry name" value="RRM"/>
    <property type="match status" value="1"/>
</dbReference>
<proteinExistence type="predicted"/>
<dbReference type="SUPFAM" id="SSF54928">
    <property type="entry name" value="RNA-binding domain, RBD"/>
    <property type="match status" value="1"/>
</dbReference>
<organism evidence="5 6">
    <name type="scientific">Heterodera schachtii</name>
    <name type="common">Sugarbeet cyst nematode worm</name>
    <name type="synonym">Tylenchus schachtii</name>
    <dbReference type="NCBI Taxonomy" id="97005"/>
    <lineage>
        <taxon>Eukaryota</taxon>
        <taxon>Metazoa</taxon>
        <taxon>Ecdysozoa</taxon>
        <taxon>Nematoda</taxon>
        <taxon>Chromadorea</taxon>
        <taxon>Rhabditida</taxon>
        <taxon>Tylenchina</taxon>
        <taxon>Tylenchomorpha</taxon>
        <taxon>Tylenchoidea</taxon>
        <taxon>Heteroderidae</taxon>
        <taxon>Heteroderinae</taxon>
        <taxon>Heterodera</taxon>
    </lineage>
</organism>
<reference evidence="5 6" key="1">
    <citation type="submission" date="2024-10" db="EMBL/GenBank/DDBJ databases">
        <authorList>
            <person name="Kim D."/>
        </authorList>
    </citation>
    <scope>NUCLEOTIDE SEQUENCE [LARGE SCALE GENOMIC DNA]</scope>
    <source>
        <strain evidence="5">Taebaek</strain>
    </source>
</reference>
<dbReference type="EMBL" id="JBICCN010000254">
    <property type="protein sequence ID" value="KAL3082852.1"/>
    <property type="molecule type" value="Genomic_DNA"/>
</dbReference>
<keyword evidence="6" id="KW-1185">Reference proteome</keyword>
<dbReference type="InterPro" id="IPR012677">
    <property type="entry name" value="Nucleotide-bd_a/b_plait_sf"/>
</dbReference>
<name>A0ABD2IS83_HETSC</name>
<dbReference type="Proteomes" id="UP001620645">
    <property type="component" value="Unassembled WGS sequence"/>
</dbReference>
<evidence type="ECO:0000256" key="3">
    <source>
        <dbReference type="PROSITE-ProRule" id="PRU00176"/>
    </source>
</evidence>
<dbReference type="InterPro" id="IPR000504">
    <property type="entry name" value="RRM_dom"/>
</dbReference>
<dbReference type="PANTHER" id="PTHR48032:SF12">
    <property type="entry name" value="RRM DOMAIN-CONTAINING PROTEIN"/>
    <property type="match status" value="1"/>
</dbReference>
<evidence type="ECO:0000256" key="2">
    <source>
        <dbReference type="ARBA" id="ARBA00022884"/>
    </source>
</evidence>
<protein>
    <recommendedName>
        <fullName evidence="4">RRM domain-containing protein</fullName>
    </recommendedName>
</protein>
<feature type="domain" description="RRM" evidence="4">
    <location>
        <begin position="41"/>
        <end position="118"/>
    </location>
</feature>
<dbReference type="Gene3D" id="3.30.70.330">
    <property type="match status" value="1"/>
</dbReference>